<organism evidence="1">
    <name type="scientific">Tanacetum cinerariifolium</name>
    <name type="common">Dalmatian daisy</name>
    <name type="synonym">Chrysanthemum cinerariifolium</name>
    <dbReference type="NCBI Taxonomy" id="118510"/>
    <lineage>
        <taxon>Eukaryota</taxon>
        <taxon>Viridiplantae</taxon>
        <taxon>Streptophyta</taxon>
        <taxon>Embryophyta</taxon>
        <taxon>Tracheophyta</taxon>
        <taxon>Spermatophyta</taxon>
        <taxon>Magnoliopsida</taxon>
        <taxon>eudicotyledons</taxon>
        <taxon>Gunneridae</taxon>
        <taxon>Pentapetalae</taxon>
        <taxon>asterids</taxon>
        <taxon>campanulids</taxon>
        <taxon>Asterales</taxon>
        <taxon>Asteraceae</taxon>
        <taxon>Asteroideae</taxon>
        <taxon>Anthemideae</taxon>
        <taxon>Anthemidinae</taxon>
        <taxon>Tanacetum</taxon>
    </lineage>
</organism>
<dbReference type="AlphaFoldDB" id="A0A699IL91"/>
<dbReference type="SUPFAM" id="SSF53098">
    <property type="entry name" value="Ribonuclease H-like"/>
    <property type="match status" value="1"/>
</dbReference>
<dbReference type="GO" id="GO:0003676">
    <property type="term" value="F:nucleic acid binding"/>
    <property type="evidence" value="ECO:0007669"/>
    <property type="project" value="InterPro"/>
</dbReference>
<dbReference type="Gene3D" id="3.30.420.10">
    <property type="entry name" value="Ribonuclease H-like superfamily/Ribonuclease H"/>
    <property type="match status" value="1"/>
</dbReference>
<dbReference type="InterPro" id="IPR012337">
    <property type="entry name" value="RNaseH-like_sf"/>
</dbReference>
<accession>A0A699IL91</accession>
<evidence type="ECO:0000313" key="1">
    <source>
        <dbReference type="EMBL" id="GEZ58848.1"/>
    </source>
</evidence>
<dbReference type="PANTHER" id="PTHR37984:SF5">
    <property type="entry name" value="PROTEIN NYNRIN-LIKE"/>
    <property type="match status" value="1"/>
</dbReference>
<reference evidence="1" key="1">
    <citation type="journal article" date="2019" name="Sci. Rep.">
        <title>Draft genome of Tanacetum cinerariifolium, the natural source of mosquito coil.</title>
        <authorList>
            <person name="Yamashiro T."/>
            <person name="Shiraishi A."/>
            <person name="Satake H."/>
            <person name="Nakayama K."/>
        </authorList>
    </citation>
    <scope>NUCLEOTIDE SEQUENCE</scope>
</reference>
<proteinExistence type="predicted"/>
<dbReference type="InterPro" id="IPR050951">
    <property type="entry name" value="Retrovirus_Pol_polyprotein"/>
</dbReference>
<name>A0A699IL91_TANCI</name>
<dbReference type="InterPro" id="IPR036397">
    <property type="entry name" value="RNaseH_sf"/>
</dbReference>
<sequence>MDGQTKVVNHTLGNMIRCLCGKKPKHWHVSLAQDKFALNNAVHSSTGFSPFEVVYKASPRHVVDLVDLARKKNVQANNMVEKVQTTHENVFRLGLKGSYGQRNMTCTKYFERLMITYVVDLPNAMSISKTFNVSDIYEFHSNDVNEDKHSSTSYSKERRNDEDMINKLVEEYIDHIDRDRRKNKITGGRSNVTCKQEENLPRLLVYVFLSHDVVGVSLLEAEK</sequence>
<gene>
    <name evidence="1" type="ORF">Tci_530821</name>
</gene>
<dbReference type="PANTHER" id="PTHR37984">
    <property type="entry name" value="PROTEIN CBG26694"/>
    <property type="match status" value="1"/>
</dbReference>
<protein>
    <submittedName>
        <fullName evidence="1">Kanadaptin-like protein</fullName>
    </submittedName>
</protein>
<dbReference type="EMBL" id="BKCJ010297425">
    <property type="protein sequence ID" value="GEZ58848.1"/>
    <property type="molecule type" value="Genomic_DNA"/>
</dbReference>
<comment type="caution">
    <text evidence="1">The sequence shown here is derived from an EMBL/GenBank/DDBJ whole genome shotgun (WGS) entry which is preliminary data.</text>
</comment>